<evidence type="ECO:0000256" key="1">
    <source>
        <dbReference type="SAM" id="MobiDB-lite"/>
    </source>
</evidence>
<proteinExistence type="predicted"/>
<feature type="compositionally biased region" description="Gly residues" evidence="1">
    <location>
        <begin position="330"/>
        <end position="339"/>
    </location>
</feature>
<feature type="compositionally biased region" description="Low complexity" evidence="1">
    <location>
        <begin position="300"/>
        <end position="324"/>
    </location>
</feature>
<evidence type="ECO:0000313" key="2">
    <source>
        <dbReference type="EMBL" id="CAE0692671.1"/>
    </source>
</evidence>
<name>A0A7S3ZSM9_9STRA</name>
<dbReference type="Gene3D" id="1.25.40.10">
    <property type="entry name" value="Tetratricopeptide repeat domain"/>
    <property type="match status" value="1"/>
</dbReference>
<organism evidence="2">
    <name type="scientific">Pelagomonas calceolata</name>
    <dbReference type="NCBI Taxonomy" id="35677"/>
    <lineage>
        <taxon>Eukaryota</taxon>
        <taxon>Sar</taxon>
        <taxon>Stramenopiles</taxon>
        <taxon>Ochrophyta</taxon>
        <taxon>Pelagophyceae</taxon>
        <taxon>Pelagomonadales</taxon>
        <taxon>Pelagomonadaceae</taxon>
        <taxon>Pelagomonas</taxon>
    </lineage>
</organism>
<protein>
    <recommendedName>
        <fullName evidence="3">Sel1 repeat family protein</fullName>
    </recommendedName>
</protein>
<dbReference type="AlphaFoldDB" id="A0A7S3ZSM9"/>
<feature type="region of interest" description="Disordered" evidence="1">
    <location>
        <begin position="275"/>
        <end position="339"/>
    </location>
</feature>
<gene>
    <name evidence="2" type="ORF">PCAL00307_LOCUS8107</name>
</gene>
<sequence>MWRTALFLPYAAAAAQDYDPSEAGGKARMYALLDAMVTAALSDEDAHYEYMEERLEAARFGTELTPETERHADLVRNASQGDSWAMLQVGKTFCSAPPPPNATWCERIVRVAAEMYSKEFPRPEVLGVDDPSQGDRRPGAAAFYLGTQHDLFTPWWLNDDLVTFADRDNCRCLPASETRARQWYAQAAFRGHSAAAFNLFFIHANRGNDDKKDRALAKHWLDEAVKLGEPAAVNVRARKAGLAVSAFLAENRKLWGDDAALVERRTRVLLEENGIDADEVPPSPGDVWPPALAPTPAPRPRTVASSDAGAAATSSDKKAGPFAGFRKRFGGGGAKGEEL</sequence>
<dbReference type="SUPFAM" id="SSF81901">
    <property type="entry name" value="HCP-like"/>
    <property type="match status" value="1"/>
</dbReference>
<dbReference type="InterPro" id="IPR011990">
    <property type="entry name" value="TPR-like_helical_dom_sf"/>
</dbReference>
<evidence type="ECO:0008006" key="3">
    <source>
        <dbReference type="Google" id="ProtNLM"/>
    </source>
</evidence>
<accession>A0A7S3ZSM9</accession>
<reference evidence="2" key="1">
    <citation type="submission" date="2021-01" db="EMBL/GenBank/DDBJ databases">
        <authorList>
            <person name="Corre E."/>
            <person name="Pelletier E."/>
            <person name="Niang G."/>
            <person name="Scheremetjew M."/>
            <person name="Finn R."/>
            <person name="Kale V."/>
            <person name="Holt S."/>
            <person name="Cochrane G."/>
            <person name="Meng A."/>
            <person name="Brown T."/>
            <person name="Cohen L."/>
        </authorList>
    </citation>
    <scope>NUCLEOTIDE SEQUENCE</scope>
    <source>
        <strain evidence="2">CCMP1756</strain>
    </source>
</reference>
<dbReference type="EMBL" id="HBIW01009507">
    <property type="protein sequence ID" value="CAE0692671.1"/>
    <property type="molecule type" value="Transcribed_RNA"/>
</dbReference>